<proteinExistence type="inferred from homology"/>
<dbReference type="Gene3D" id="3.40.50.1360">
    <property type="match status" value="1"/>
</dbReference>
<evidence type="ECO:0000256" key="2">
    <source>
        <dbReference type="ARBA" id="ARBA00023015"/>
    </source>
</evidence>
<dbReference type="EMBL" id="LT629799">
    <property type="protein sequence ID" value="SDV03182.1"/>
    <property type="molecule type" value="Genomic_DNA"/>
</dbReference>
<keyword evidence="7" id="KW-1185">Reference proteome</keyword>
<evidence type="ECO:0000256" key="4">
    <source>
        <dbReference type="ARBA" id="ARBA00023163"/>
    </source>
</evidence>
<dbReference type="Gene3D" id="1.10.10.60">
    <property type="entry name" value="Homeodomain-like"/>
    <property type="match status" value="1"/>
</dbReference>
<dbReference type="STRING" id="546874.SAMN04488544_3757"/>
<name>A0A1H2NCP9_9ACTN</name>
<sequence length="325" mass="34260">MATTPARPGIDDDQLRLMSKVARMYHERGLRQAQIAADLHISQSRISRLLRQAVEVGIVRTTVTLPSGVHTDLEEALARRYGLADVVVVDADGASGDVIPALGAAAAAYLSETLATGDVVGISSWSASLLATTERMRPKNGATVEVVAQLVGGIGDPRVQMSANRLLDRFSTVTGARPVFMPTPGLVGDAAARRALLADASVAPALEAWDRLSVALVGIGSLAPSPLLRRSGNAVDAAQQDELRTLGAVGDVCLRFFDERGRLVASELDEHVLGVTPDQLRRVPRRIGVAGGEEKVGAVHAALVGDWVNILVTDLETARRLEAGP</sequence>
<keyword evidence="4" id="KW-0804">Transcription</keyword>
<dbReference type="Proteomes" id="UP000198825">
    <property type="component" value="Chromosome I"/>
</dbReference>
<dbReference type="OrthoDB" id="186585at2"/>
<organism evidence="6 7">
    <name type="scientific">Microlunatus sagamiharensis</name>
    <dbReference type="NCBI Taxonomy" id="546874"/>
    <lineage>
        <taxon>Bacteria</taxon>
        <taxon>Bacillati</taxon>
        <taxon>Actinomycetota</taxon>
        <taxon>Actinomycetes</taxon>
        <taxon>Propionibacteriales</taxon>
        <taxon>Propionibacteriaceae</taxon>
        <taxon>Microlunatus</taxon>
    </lineage>
</organism>
<dbReference type="SUPFAM" id="SSF47413">
    <property type="entry name" value="lambda repressor-like DNA-binding domains"/>
    <property type="match status" value="1"/>
</dbReference>
<evidence type="ECO:0000313" key="6">
    <source>
        <dbReference type="EMBL" id="SDV03182.1"/>
    </source>
</evidence>
<dbReference type="InterPro" id="IPR051054">
    <property type="entry name" value="SorC_transcr_regulators"/>
</dbReference>
<dbReference type="RefSeq" id="WP_091077969.1">
    <property type="nucleotide sequence ID" value="NZ_LT629799.1"/>
</dbReference>
<dbReference type="PANTHER" id="PTHR34294">
    <property type="entry name" value="TRANSCRIPTIONAL REGULATOR-RELATED"/>
    <property type="match status" value="1"/>
</dbReference>
<evidence type="ECO:0000256" key="3">
    <source>
        <dbReference type="ARBA" id="ARBA00023125"/>
    </source>
</evidence>
<protein>
    <submittedName>
        <fullName evidence="6">DNA-binding transcriptional regulator LsrR, DeoR family</fullName>
    </submittedName>
</protein>
<evidence type="ECO:0000259" key="5">
    <source>
        <dbReference type="Pfam" id="PF04198"/>
    </source>
</evidence>
<keyword evidence="2" id="KW-0805">Transcription regulation</keyword>
<dbReference type="InterPro" id="IPR010982">
    <property type="entry name" value="Lambda_DNA-bd_dom_sf"/>
</dbReference>
<dbReference type="GO" id="GO:0030246">
    <property type="term" value="F:carbohydrate binding"/>
    <property type="evidence" value="ECO:0007669"/>
    <property type="project" value="InterPro"/>
</dbReference>
<dbReference type="InterPro" id="IPR007324">
    <property type="entry name" value="Sugar-bd_dom_put"/>
</dbReference>
<dbReference type="InterPro" id="IPR037171">
    <property type="entry name" value="NagB/RpiA_transferase-like"/>
</dbReference>
<accession>A0A1H2NCP9</accession>
<dbReference type="AlphaFoldDB" id="A0A1H2NCP9"/>
<reference evidence="7" key="1">
    <citation type="submission" date="2016-10" db="EMBL/GenBank/DDBJ databases">
        <authorList>
            <person name="Varghese N."/>
            <person name="Submissions S."/>
        </authorList>
    </citation>
    <scope>NUCLEOTIDE SEQUENCE [LARGE SCALE GENOMIC DNA]</scope>
    <source>
        <strain evidence="7">DSM 21743</strain>
    </source>
</reference>
<dbReference type="Pfam" id="PF04198">
    <property type="entry name" value="Sugar-bind"/>
    <property type="match status" value="1"/>
</dbReference>
<dbReference type="PANTHER" id="PTHR34294:SF1">
    <property type="entry name" value="TRANSCRIPTIONAL REGULATOR LSRR"/>
    <property type="match status" value="1"/>
</dbReference>
<dbReference type="SUPFAM" id="SSF100950">
    <property type="entry name" value="NagB/RpiA/CoA transferase-like"/>
    <property type="match status" value="1"/>
</dbReference>
<dbReference type="GO" id="GO:0003677">
    <property type="term" value="F:DNA binding"/>
    <property type="evidence" value="ECO:0007669"/>
    <property type="project" value="UniProtKB-KW"/>
</dbReference>
<feature type="domain" description="Sugar-binding" evidence="5">
    <location>
        <begin position="71"/>
        <end position="321"/>
    </location>
</feature>
<keyword evidence="3 6" id="KW-0238">DNA-binding</keyword>
<comment type="similarity">
    <text evidence="1">Belongs to the SorC transcriptional regulatory family.</text>
</comment>
<evidence type="ECO:0000256" key="1">
    <source>
        <dbReference type="ARBA" id="ARBA00010466"/>
    </source>
</evidence>
<evidence type="ECO:0000313" key="7">
    <source>
        <dbReference type="Proteomes" id="UP000198825"/>
    </source>
</evidence>
<gene>
    <name evidence="6" type="ORF">SAMN04488544_3757</name>
</gene>